<sequence length="430" mass="45719">MKQKIINALTKDIGLKILAIIFSFFLWLVVVNIDDPKQTRTFTSVVTVTNADVLTQAGKLYEIKDGVNTVSFRVTAKRSIIEKLSPSDFSAIADMNNLENAERIPVTIAAKSYANYVTISSRQNYLYVILKDLTTERFVISAQTSGTLEPELAVEEVTCSPTVITVTGPQEEVEKIASVVATANITGVSSNFTENVIPKFYDKDGETVDTSNFNLSVSTVSVSVAFVNTKAVDIVVKTSGTLSPELTLGSIKTDPSSVMIIGEASALNDVSNITIPDTVINLSNLTGSFTTSVDISSYLPDGVQLSEGTSSKVAIYVTMAGETASTVDVPAENIELKNVPRGLAAALDSKTVTVNVFGSEQALASLKADSVKGYIDCTALGEGEGQNAVLQFENVDGVTIQNTSVTVSVIADPNATEEDSATESDETKED</sequence>
<keyword evidence="2" id="KW-1133">Transmembrane helix</keyword>
<dbReference type="Proteomes" id="UP000327030">
    <property type="component" value="Chromosome 1"/>
</dbReference>
<dbReference type="RefSeq" id="WP_151622494.1">
    <property type="nucleotide sequence ID" value="NZ_CP043028.1"/>
</dbReference>
<evidence type="ECO:0000256" key="2">
    <source>
        <dbReference type="SAM" id="Phobius"/>
    </source>
</evidence>
<feature type="compositionally biased region" description="Acidic residues" evidence="1">
    <location>
        <begin position="415"/>
        <end position="430"/>
    </location>
</feature>
<gene>
    <name evidence="3" type="ORF">FXF36_03475</name>
</gene>
<dbReference type="PANTHER" id="PTHR37804">
    <property type="entry name" value="CDAA REGULATORY PROTEIN CDAR"/>
    <property type="match status" value="1"/>
</dbReference>
<dbReference type="InterPro" id="IPR053154">
    <property type="entry name" value="c-di-AMP_regulator"/>
</dbReference>
<evidence type="ECO:0008006" key="5">
    <source>
        <dbReference type="Google" id="ProtNLM"/>
    </source>
</evidence>
<dbReference type="Gene3D" id="2.170.120.40">
    <property type="entry name" value="YbbR-like domain"/>
    <property type="match status" value="2"/>
</dbReference>
<accession>A0A5P6VN52</accession>
<keyword evidence="2" id="KW-0812">Transmembrane</keyword>
<evidence type="ECO:0000256" key="1">
    <source>
        <dbReference type="SAM" id="MobiDB-lite"/>
    </source>
</evidence>
<keyword evidence="2" id="KW-0472">Membrane</keyword>
<feature type="transmembrane region" description="Helical" evidence="2">
    <location>
        <begin position="12"/>
        <end position="30"/>
    </location>
</feature>
<dbReference type="AlphaFoldDB" id="A0A5P6VN52"/>
<proteinExistence type="predicted"/>
<dbReference type="EMBL" id="CP043028">
    <property type="protein sequence ID" value="QFJ53997.1"/>
    <property type="molecule type" value="Genomic_DNA"/>
</dbReference>
<dbReference type="InterPro" id="IPR012505">
    <property type="entry name" value="YbbR"/>
</dbReference>
<reference evidence="4" key="1">
    <citation type="submission" date="2019-08" db="EMBL/GenBank/DDBJ databases">
        <title>Complete Genome Sequence of the Polysaccharide-Degrading Rumen Bacterium Pseudobutyrivibrio xylanivorans MA3014.</title>
        <authorList>
            <person name="Palevich N."/>
            <person name="Maclean P.H."/>
            <person name="Kelly W.J."/>
            <person name="Leahy S.C."/>
            <person name="Rakonjac J."/>
            <person name="Attwood G.T."/>
        </authorList>
    </citation>
    <scope>NUCLEOTIDE SEQUENCE [LARGE SCALE GENOMIC DNA]</scope>
    <source>
        <strain evidence="4">MA3014</strain>
    </source>
</reference>
<name>A0A5P6VN52_PSEXY</name>
<dbReference type="KEGG" id="pxv:FXF36_03475"/>
<protein>
    <recommendedName>
        <fullName evidence="5">YbbR domain-containing protein</fullName>
    </recommendedName>
</protein>
<organism evidence="3 4">
    <name type="scientific">Pseudobutyrivibrio xylanivorans</name>
    <dbReference type="NCBI Taxonomy" id="185007"/>
    <lineage>
        <taxon>Bacteria</taxon>
        <taxon>Bacillati</taxon>
        <taxon>Bacillota</taxon>
        <taxon>Clostridia</taxon>
        <taxon>Lachnospirales</taxon>
        <taxon>Lachnospiraceae</taxon>
        <taxon>Pseudobutyrivibrio</taxon>
    </lineage>
</organism>
<feature type="region of interest" description="Disordered" evidence="1">
    <location>
        <begin position="411"/>
        <end position="430"/>
    </location>
</feature>
<dbReference type="OrthoDB" id="2111604at2"/>
<evidence type="ECO:0000313" key="4">
    <source>
        <dbReference type="Proteomes" id="UP000327030"/>
    </source>
</evidence>
<evidence type="ECO:0000313" key="3">
    <source>
        <dbReference type="EMBL" id="QFJ53997.1"/>
    </source>
</evidence>
<dbReference type="PANTHER" id="PTHR37804:SF1">
    <property type="entry name" value="CDAA REGULATORY PROTEIN CDAR"/>
    <property type="match status" value="1"/>
</dbReference>
<dbReference type="Pfam" id="PF07949">
    <property type="entry name" value="YbbR"/>
    <property type="match status" value="2"/>
</dbReference>
<dbReference type="Gene3D" id="2.170.120.30">
    <property type="match status" value="2"/>
</dbReference>